<reference evidence="2" key="1">
    <citation type="submission" date="2020-04" db="EMBL/GenBank/DDBJ databases">
        <authorList>
            <person name="Chiriac C."/>
            <person name="Salcher M."/>
            <person name="Ghai R."/>
            <person name="Kavagutti S V."/>
        </authorList>
    </citation>
    <scope>NUCLEOTIDE SEQUENCE</scope>
</reference>
<accession>A0A6J5NA08</accession>
<dbReference type="EMBL" id="LR796642">
    <property type="protein sequence ID" value="CAB4155753.1"/>
    <property type="molecule type" value="Genomic_DNA"/>
</dbReference>
<sequence>MNTINHHILSEAIRVTTDRPNTHGDSEANFNHTANLWSAYLGFKISAADVCQMQVLAKMSRSKVGNANHSDHYIDQAGYSSLAGRMAMVAPVNLCKLEKEMKQAIVEISQKEEIQENS</sequence>
<organism evidence="2">
    <name type="scientific">uncultured Caudovirales phage</name>
    <dbReference type="NCBI Taxonomy" id="2100421"/>
    <lineage>
        <taxon>Viruses</taxon>
        <taxon>Duplodnaviria</taxon>
        <taxon>Heunggongvirae</taxon>
        <taxon>Uroviricota</taxon>
        <taxon>Caudoviricetes</taxon>
        <taxon>Peduoviridae</taxon>
        <taxon>Maltschvirus</taxon>
        <taxon>Maltschvirus maltsch</taxon>
    </lineage>
</organism>
<evidence type="ECO:0000313" key="2">
    <source>
        <dbReference type="EMBL" id="CAB4155753.1"/>
    </source>
</evidence>
<evidence type="ECO:0000259" key="1">
    <source>
        <dbReference type="Pfam" id="PF19905"/>
    </source>
</evidence>
<proteinExistence type="predicted"/>
<dbReference type="InterPro" id="IPR045958">
    <property type="entry name" value="DUF6378"/>
</dbReference>
<name>A0A6J5NA08_9CAUD</name>
<protein>
    <recommendedName>
        <fullName evidence="1">DUF6378 domain-containing protein</fullName>
    </recommendedName>
</protein>
<gene>
    <name evidence="2" type="ORF">UFOVP661_15</name>
</gene>
<dbReference type="Pfam" id="PF19905">
    <property type="entry name" value="DUF6378"/>
    <property type="match status" value="1"/>
</dbReference>
<feature type="domain" description="DUF6378" evidence="1">
    <location>
        <begin position="8"/>
        <end position="86"/>
    </location>
</feature>